<evidence type="ECO:0000313" key="2">
    <source>
        <dbReference type="WBParaSite" id="Gr19_v10_g8050.t1"/>
    </source>
</evidence>
<organism evidence="1 2">
    <name type="scientific">Globodera rostochiensis</name>
    <name type="common">Golden nematode worm</name>
    <name type="synonym">Heterodera rostochiensis</name>
    <dbReference type="NCBI Taxonomy" id="31243"/>
    <lineage>
        <taxon>Eukaryota</taxon>
        <taxon>Metazoa</taxon>
        <taxon>Ecdysozoa</taxon>
        <taxon>Nematoda</taxon>
        <taxon>Chromadorea</taxon>
        <taxon>Rhabditida</taxon>
        <taxon>Tylenchina</taxon>
        <taxon>Tylenchomorpha</taxon>
        <taxon>Tylenchoidea</taxon>
        <taxon>Heteroderidae</taxon>
        <taxon>Heteroderinae</taxon>
        <taxon>Globodera</taxon>
    </lineage>
</organism>
<name>A0A914IA98_GLORO</name>
<proteinExistence type="predicted"/>
<protein>
    <submittedName>
        <fullName evidence="2">Uncharacterized protein</fullName>
    </submittedName>
</protein>
<dbReference type="AlphaFoldDB" id="A0A914IA98"/>
<dbReference type="Proteomes" id="UP000887572">
    <property type="component" value="Unplaced"/>
</dbReference>
<evidence type="ECO:0000313" key="1">
    <source>
        <dbReference type="Proteomes" id="UP000887572"/>
    </source>
</evidence>
<dbReference type="PANTHER" id="PTHR46850">
    <property type="entry name" value="CHROMODOMAIN-HELICASE-DNA-BINDING PROTEIN 9"/>
    <property type="match status" value="1"/>
</dbReference>
<dbReference type="WBParaSite" id="Gr19_v10_g8050.t1">
    <property type="protein sequence ID" value="Gr19_v10_g8050.t1"/>
    <property type="gene ID" value="Gr19_v10_g8050"/>
</dbReference>
<accession>A0A914IA98</accession>
<reference evidence="2" key="1">
    <citation type="submission" date="2022-11" db="UniProtKB">
        <authorList>
            <consortium name="WormBaseParasite"/>
        </authorList>
    </citation>
    <scope>IDENTIFICATION</scope>
</reference>
<dbReference type="PANTHER" id="PTHR46850:SF1">
    <property type="entry name" value="CHROMODOMAIN-HELICASE-DNA-BINDING PROTEIN 9"/>
    <property type="match status" value="1"/>
</dbReference>
<dbReference type="InterPro" id="IPR051493">
    <property type="entry name" value="CHD"/>
</dbReference>
<sequence>MDDNEGTKFSEEDIDAVLLRRTQTIRLEPGVKGSKFAKASFTSSHKLEGITIQEHQKVGTMDARMKMIARRALQRWALVVRTTRTTRTSRMNLHSTKTSYFKVEKLLAQFGWGRWVVLKAFSDLTEHELEHITRYISNFSNFTTKPCDITIMEIRTLLLHCVREFRGDEKRKRSRRRQLLTQTAATIKDGPLCPSTMS</sequence>
<keyword evidence="1" id="KW-1185">Reference proteome</keyword>